<evidence type="ECO:0000313" key="1">
    <source>
        <dbReference type="EMBL" id="AKK73124.1"/>
    </source>
</evidence>
<evidence type="ECO:0008006" key="3">
    <source>
        <dbReference type="Google" id="ProtNLM"/>
    </source>
</evidence>
<sequence length="157" mass="18293">MKKSLFIILIIFFSCVDSNTEFLPKNISEAVKEKLLIAEYKPNTSNIKINENEYIIEEAFTTFKYISKNNKNINKNFFAFVLKIKDIKSNNVGLSLNDQMDYDKYINFYCDNCGGIDSDNIVVIYNNLKTLKTLDTIKIGFKDKLNKEKLIIFKKNK</sequence>
<dbReference type="KEGG" id="cgn:OK18_11320"/>
<proteinExistence type="predicted"/>
<name>A0A0G3M2P6_CHRGL</name>
<gene>
    <name evidence="1" type="ORF">OK18_11320</name>
</gene>
<dbReference type="PROSITE" id="PS51257">
    <property type="entry name" value="PROKAR_LIPOPROTEIN"/>
    <property type="match status" value="1"/>
</dbReference>
<reference evidence="1 2" key="1">
    <citation type="submission" date="2014-11" db="EMBL/GenBank/DDBJ databases">
        <authorList>
            <person name="Park G.-S."/>
            <person name="Hong S.-J."/>
            <person name="Jung B.K."/>
            <person name="Khan A.R."/>
            <person name="Kwak Y."/>
            <person name="Shin J.-H."/>
        </authorList>
    </citation>
    <scope>NUCLEOTIDE SEQUENCE [LARGE SCALE GENOMIC DNA]</scope>
    <source>
        <strain evidence="1 2">DSM 27622</strain>
    </source>
</reference>
<protein>
    <recommendedName>
        <fullName evidence="3">Lipoprotein</fullName>
    </recommendedName>
</protein>
<dbReference type="RefSeq" id="WP_053328051.1">
    <property type="nucleotide sequence ID" value="NZ_CP009928.1"/>
</dbReference>
<evidence type="ECO:0000313" key="2">
    <source>
        <dbReference type="Proteomes" id="UP000035213"/>
    </source>
</evidence>
<organism evidence="1 2">
    <name type="scientific">Chryseobacterium gallinarum</name>
    <dbReference type="NCBI Taxonomy" id="1324352"/>
    <lineage>
        <taxon>Bacteria</taxon>
        <taxon>Pseudomonadati</taxon>
        <taxon>Bacteroidota</taxon>
        <taxon>Flavobacteriia</taxon>
        <taxon>Flavobacteriales</taxon>
        <taxon>Weeksellaceae</taxon>
        <taxon>Chryseobacterium group</taxon>
        <taxon>Chryseobacterium</taxon>
    </lineage>
</organism>
<dbReference type="EMBL" id="CP009928">
    <property type="protein sequence ID" value="AKK73124.1"/>
    <property type="molecule type" value="Genomic_DNA"/>
</dbReference>
<dbReference type="AlphaFoldDB" id="A0A0G3M2P6"/>
<dbReference type="Proteomes" id="UP000035213">
    <property type="component" value="Chromosome"/>
</dbReference>
<dbReference type="PATRIC" id="fig|1324352.5.peg.2362"/>
<dbReference type="OrthoDB" id="1256435at2"/>
<accession>A0A0G3M2P6</accession>